<dbReference type="Proteomes" id="UP000266118">
    <property type="component" value="Chromosome"/>
</dbReference>
<evidence type="ECO:0000313" key="1">
    <source>
        <dbReference type="EMBL" id="AYD47952.1"/>
    </source>
</evidence>
<dbReference type="OrthoDB" id="964329at2"/>
<proteinExistence type="predicted"/>
<accession>A0A386HQI7</accession>
<reference evidence="1 2" key="1">
    <citation type="submission" date="2018-09" db="EMBL/GenBank/DDBJ databases">
        <title>Arachidicoccus sp. nov., a bacterium isolated from soil.</title>
        <authorList>
            <person name="Weon H.-Y."/>
            <person name="Kwon S.-W."/>
            <person name="Lee S.A."/>
        </authorList>
    </citation>
    <scope>NUCLEOTIDE SEQUENCE [LARGE SCALE GENOMIC DNA]</scope>
    <source>
        <strain evidence="1 2">KIS59-12</strain>
    </source>
</reference>
<dbReference type="KEGG" id="ark:D6B99_10325"/>
<sequence length="76" mass="9205">METYLIELTNNRAYRLLQDLEDLKIIKVLKREKEEKQEVPKSRTARFRGALALTNEQYQNFQKHAKEIRNEWPESI</sequence>
<organism evidence="1 2">
    <name type="scientific">Arachidicoccus soli</name>
    <dbReference type="NCBI Taxonomy" id="2341117"/>
    <lineage>
        <taxon>Bacteria</taxon>
        <taxon>Pseudomonadati</taxon>
        <taxon>Bacteroidota</taxon>
        <taxon>Chitinophagia</taxon>
        <taxon>Chitinophagales</taxon>
        <taxon>Chitinophagaceae</taxon>
        <taxon>Arachidicoccus</taxon>
    </lineage>
</organism>
<dbReference type="EMBL" id="CP032489">
    <property type="protein sequence ID" value="AYD47952.1"/>
    <property type="molecule type" value="Genomic_DNA"/>
</dbReference>
<protein>
    <submittedName>
        <fullName evidence="1">Uncharacterized protein</fullName>
    </submittedName>
</protein>
<keyword evidence="2" id="KW-1185">Reference proteome</keyword>
<evidence type="ECO:0000313" key="2">
    <source>
        <dbReference type="Proteomes" id="UP000266118"/>
    </source>
</evidence>
<gene>
    <name evidence="1" type="ORF">D6B99_10325</name>
</gene>
<dbReference type="AlphaFoldDB" id="A0A386HQI7"/>
<name>A0A386HQI7_9BACT</name>
<dbReference type="RefSeq" id="WP_119987883.1">
    <property type="nucleotide sequence ID" value="NZ_CP032489.1"/>
</dbReference>